<evidence type="ECO:0000256" key="4">
    <source>
        <dbReference type="ARBA" id="ARBA00022517"/>
    </source>
</evidence>
<dbReference type="Proteomes" id="UP000503462">
    <property type="component" value="Chromosome 5"/>
</dbReference>
<dbReference type="PANTHER" id="PTHR21738:SF0">
    <property type="entry name" value="RIBOSOMAL RNA PROCESSING PROTEIN 36 HOMOLOG"/>
    <property type="match status" value="1"/>
</dbReference>
<feature type="region of interest" description="Disordered" evidence="11">
    <location>
        <begin position="243"/>
        <end position="268"/>
    </location>
</feature>
<dbReference type="GO" id="GO:0000462">
    <property type="term" value="P:maturation of SSU-rRNA from tricistronic rRNA transcript (SSU-rRNA, 5.8S rRNA, LSU-rRNA)"/>
    <property type="evidence" value="ECO:0007669"/>
    <property type="project" value="TreeGrafter"/>
</dbReference>
<protein>
    <recommendedName>
        <fullName evidence="10">rRNA biogenesis protein RRP36</fullName>
    </recommendedName>
</protein>
<evidence type="ECO:0000256" key="1">
    <source>
        <dbReference type="ARBA" id="ARBA00004604"/>
    </source>
</evidence>
<keyword evidence="4 10" id="KW-0690">Ribosome biogenesis</keyword>
<dbReference type="AlphaFoldDB" id="A0A6H0Y5E3"/>
<evidence type="ECO:0000256" key="11">
    <source>
        <dbReference type="SAM" id="MobiDB-lite"/>
    </source>
</evidence>
<evidence type="ECO:0000256" key="10">
    <source>
        <dbReference type="RuleBase" id="RU368027"/>
    </source>
</evidence>
<feature type="compositionally biased region" description="Basic and acidic residues" evidence="11">
    <location>
        <begin position="173"/>
        <end position="184"/>
    </location>
</feature>
<evidence type="ECO:0000256" key="5">
    <source>
        <dbReference type="ARBA" id="ARBA00022552"/>
    </source>
</evidence>
<feature type="compositionally biased region" description="Basic and acidic residues" evidence="11">
    <location>
        <begin position="307"/>
        <end position="322"/>
    </location>
</feature>
<gene>
    <name evidence="12" type="ORF">AMS68_007566</name>
</gene>
<evidence type="ECO:0000256" key="2">
    <source>
        <dbReference type="ARBA" id="ARBA00009418"/>
    </source>
</evidence>
<dbReference type="PANTHER" id="PTHR21738">
    <property type="entry name" value="RIBOSOMAL RNA PROCESSING PROTEIN 36 HOMOLOG"/>
    <property type="match status" value="1"/>
</dbReference>
<keyword evidence="8 10" id="KW-0687">Ribonucleoprotein</keyword>
<evidence type="ECO:0000256" key="9">
    <source>
        <dbReference type="ARBA" id="ARBA00025053"/>
    </source>
</evidence>
<reference evidence="12 13" key="1">
    <citation type="journal article" date="2016" name="Sci. Rep.">
        <title>Peltaster fructicola genome reveals evolution from an invasive phytopathogen to an ectophytic parasite.</title>
        <authorList>
            <person name="Xu C."/>
            <person name="Chen H."/>
            <person name="Gleason M.L."/>
            <person name="Xu J.R."/>
            <person name="Liu H."/>
            <person name="Zhang R."/>
            <person name="Sun G."/>
        </authorList>
    </citation>
    <scope>NUCLEOTIDE SEQUENCE [LARGE SCALE GENOMIC DNA]</scope>
    <source>
        <strain evidence="12 13">LNHT1506</strain>
    </source>
</reference>
<evidence type="ECO:0000256" key="3">
    <source>
        <dbReference type="ARBA" id="ARBA00011167"/>
    </source>
</evidence>
<evidence type="ECO:0000256" key="7">
    <source>
        <dbReference type="ARBA" id="ARBA00023242"/>
    </source>
</evidence>
<sequence length="322" mass="37431">MAQHSHFQDNIRPATGSDIEDYHTDEDLIGDGHFDSDSSEAEPENQPDSEPEDDVLDVDQKLNTVSFGALKKANDSLSKKRKADNEHGPDQEAKLESLRKRLQLIRKEKRQPVTVSKKQSAASFATNEDDVDEDSDDSSGPEETTTKGRAKHAPASQSSKHQVSRKRQVIEVPKMHLRDPRFDTVRYAPSNTDAQDKAYAFLRDYQKSEMQELKTAMKKTKSQDDKDVLRRKLNAMENRLKAKEAKEREQDIVRKHRKQERDQVREGKTPYFLKRSEIKQQALVEKFQSMKSKDREHLMERRRKKESQKEKRRMPEMRRGVS</sequence>
<dbReference type="OrthoDB" id="448446at2759"/>
<keyword evidence="13" id="KW-1185">Reference proteome</keyword>
<dbReference type="EMBL" id="CP051143">
    <property type="protein sequence ID" value="QIX02049.1"/>
    <property type="molecule type" value="Genomic_DNA"/>
</dbReference>
<feature type="compositionally biased region" description="Acidic residues" evidence="11">
    <location>
        <begin position="127"/>
        <end position="140"/>
    </location>
</feature>
<comment type="similarity">
    <text evidence="2 10">Belongs to the RRP36 family.</text>
</comment>
<feature type="compositionally biased region" description="Polar residues" evidence="11">
    <location>
        <begin position="113"/>
        <end position="125"/>
    </location>
</feature>
<feature type="compositionally biased region" description="Basic and acidic residues" evidence="11">
    <location>
        <begin position="20"/>
        <end position="36"/>
    </location>
</feature>
<dbReference type="GO" id="GO:0005730">
    <property type="term" value="C:nucleolus"/>
    <property type="evidence" value="ECO:0007669"/>
    <property type="project" value="UniProtKB-SubCell"/>
</dbReference>
<feature type="compositionally biased region" description="Basic and acidic residues" evidence="11">
    <location>
        <begin position="72"/>
        <end position="99"/>
    </location>
</feature>
<comment type="subunit">
    <text evidence="3 10">Associates with 90S and pre-40S pre-ribosomal particles.</text>
</comment>
<organism evidence="12 13">
    <name type="scientific">Peltaster fructicola</name>
    <dbReference type="NCBI Taxonomy" id="286661"/>
    <lineage>
        <taxon>Eukaryota</taxon>
        <taxon>Fungi</taxon>
        <taxon>Dikarya</taxon>
        <taxon>Ascomycota</taxon>
        <taxon>Pezizomycotina</taxon>
        <taxon>Dothideomycetes</taxon>
        <taxon>Dothideomycetes incertae sedis</taxon>
        <taxon>Peltaster</taxon>
    </lineage>
</organism>
<feature type="compositionally biased region" description="Acidic residues" evidence="11">
    <location>
        <begin position="37"/>
        <end position="57"/>
    </location>
</feature>
<keyword evidence="6" id="KW-0175">Coiled coil</keyword>
<feature type="compositionally biased region" description="Basic residues" evidence="11">
    <location>
        <begin position="100"/>
        <end position="109"/>
    </location>
</feature>
<comment type="function">
    <text evidence="9 10">Component of the 90S pre-ribosome involved in the maturation of rRNAs. Required for early cleavages of the pre-RNAs in the 40S ribosomal subunit maturation pathway.</text>
</comment>
<dbReference type="GO" id="GO:0030686">
    <property type="term" value="C:90S preribosome"/>
    <property type="evidence" value="ECO:0007669"/>
    <property type="project" value="TreeGrafter"/>
</dbReference>
<accession>A0A6H0Y5E3</accession>
<proteinExistence type="inferred from homology"/>
<evidence type="ECO:0000256" key="6">
    <source>
        <dbReference type="ARBA" id="ARBA00023054"/>
    </source>
</evidence>
<evidence type="ECO:0000313" key="13">
    <source>
        <dbReference type="Proteomes" id="UP000503462"/>
    </source>
</evidence>
<evidence type="ECO:0000313" key="12">
    <source>
        <dbReference type="EMBL" id="QIX02049.1"/>
    </source>
</evidence>
<feature type="region of interest" description="Disordered" evidence="11">
    <location>
        <begin position="1"/>
        <end position="189"/>
    </location>
</feature>
<dbReference type="Pfam" id="PF06102">
    <property type="entry name" value="RRP36"/>
    <property type="match status" value="1"/>
</dbReference>
<name>A0A6H0Y5E3_9PEZI</name>
<feature type="region of interest" description="Disordered" evidence="11">
    <location>
        <begin position="287"/>
        <end position="322"/>
    </location>
</feature>
<keyword evidence="7 10" id="KW-0539">Nucleus</keyword>
<keyword evidence="5 10" id="KW-0698">rRNA processing</keyword>
<evidence type="ECO:0000256" key="8">
    <source>
        <dbReference type="ARBA" id="ARBA00023274"/>
    </source>
</evidence>
<comment type="subcellular location">
    <subcellularLocation>
        <location evidence="1 10">Nucleus</location>
        <location evidence="1 10">Nucleolus</location>
    </subcellularLocation>
</comment>
<dbReference type="InterPro" id="IPR009292">
    <property type="entry name" value="RRP36"/>
</dbReference>